<evidence type="ECO:0000313" key="2">
    <source>
        <dbReference type="EMBL" id="KAF9524220.1"/>
    </source>
</evidence>
<name>A0A9P6E837_9AGAR</name>
<dbReference type="Proteomes" id="UP000807306">
    <property type="component" value="Unassembled WGS sequence"/>
</dbReference>
<dbReference type="InterPro" id="IPR032675">
    <property type="entry name" value="LRR_dom_sf"/>
</dbReference>
<feature type="region of interest" description="Disordered" evidence="1">
    <location>
        <begin position="1"/>
        <end position="46"/>
    </location>
</feature>
<dbReference type="Gene3D" id="1.20.1280.50">
    <property type="match status" value="1"/>
</dbReference>
<dbReference type="PANTHER" id="PTHR38926">
    <property type="entry name" value="F-BOX DOMAIN CONTAINING PROTEIN, EXPRESSED"/>
    <property type="match status" value="1"/>
</dbReference>
<proteinExistence type="predicted"/>
<evidence type="ECO:0000256" key="1">
    <source>
        <dbReference type="SAM" id="MobiDB-lite"/>
    </source>
</evidence>
<dbReference type="OrthoDB" id="3047947at2759"/>
<reference evidence="2" key="1">
    <citation type="submission" date="2020-11" db="EMBL/GenBank/DDBJ databases">
        <authorList>
            <consortium name="DOE Joint Genome Institute"/>
            <person name="Ahrendt S."/>
            <person name="Riley R."/>
            <person name="Andreopoulos W."/>
            <person name="Labutti K."/>
            <person name="Pangilinan J."/>
            <person name="Ruiz-Duenas F.J."/>
            <person name="Barrasa J.M."/>
            <person name="Sanchez-Garcia M."/>
            <person name="Camarero S."/>
            <person name="Miyauchi S."/>
            <person name="Serrano A."/>
            <person name="Linde D."/>
            <person name="Babiker R."/>
            <person name="Drula E."/>
            <person name="Ayuso-Fernandez I."/>
            <person name="Pacheco R."/>
            <person name="Padilla G."/>
            <person name="Ferreira P."/>
            <person name="Barriuso J."/>
            <person name="Kellner H."/>
            <person name="Castanera R."/>
            <person name="Alfaro M."/>
            <person name="Ramirez L."/>
            <person name="Pisabarro A.G."/>
            <person name="Kuo A."/>
            <person name="Tritt A."/>
            <person name="Lipzen A."/>
            <person name="He G."/>
            <person name="Yan M."/>
            <person name="Ng V."/>
            <person name="Cullen D."/>
            <person name="Martin F."/>
            <person name="Rosso M.-N."/>
            <person name="Henrissat B."/>
            <person name="Hibbett D."/>
            <person name="Martinez A.T."/>
            <person name="Grigoriev I.V."/>
        </authorList>
    </citation>
    <scope>NUCLEOTIDE SEQUENCE</scope>
    <source>
        <strain evidence="2">CBS 506.95</strain>
    </source>
</reference>
<evidence type="ECO:0008006" key="4">
    <source>
        <dbReference type="Google" id="ProtNLM"/>
    </source>
</evidence>
<dbReference type="PANTHER" id="PTHR38926:SF5">
    <property type="entry name" value="F-BOX AND LEUCINE-RICH REPEAT PROTEIN 6"/>
    <property type="match status" value="1"/>
</dbReference>
<keyword evidence="3" id="KW-1185">Reference proteome</keyword>
<gene>
    <name evidence="2" type="ORF">CPB83DRAFT_820420</name>
</gene>
<sequence>MENQAVAQLECGSDVEKGKVTDAAPWSREPHNDAQSGPQTVKEGPVSSLPEEVLTLILNTLHLAEDHTDPKARLSVPRLASQVCSYWRFIALQNSLWWSCIYVTPPWRFEQLKMHLERSKECTLDMTISVRRPYLSEDEGKDTSNPTSPPELTIEKFESLGPILFPHFSRCRSLTLDGVFRVAPNFMSFFMESLTKLAMPHLESFTSDCEFLFIPKEYTSRTPLFTSAPRLHDLRLGGMSAASYAPPLTNITSLHLSRVTDNHPVSFSELAQLLTSCQSLTLLAIYDDLLNNWDAAGTITTCTVPKLESLFILGNMLSVSELLLFLDAPNLWELVIAPVIGGDLTLLLSQLQEDREKCIKTSRFPKLTKLTLAPAYCDAFNDALPSASTCFPKVETVIFANVYYREFIESFTDKSLILFPHLLDLGLSDVGESDVCAAIRQVVEFRKKYHASIRRVLIDTESARALGCGLDDISIWGSHAKVEVADLWEDQRKKAMYTHTKDLFVGRPSDEF</sequence>
<evidence type="ECO:0000313" key="3">
    <source>
        <dbReference type="Proteomes" id="UP000807306"/>
    </source>
</evidence>
<accession>A0A9P6E837</accession>
<protein>
    <recommendedName>
        <fullName evidence="4">F-box domain-containing protein</fullName>
    </recommendedName>
</protein>
<dbReference type="AlphaFoldDB" id="A0A9P6E837"/>
<dbReference type="SUPFAM" id="SSF52047">
    <property type="entry name" value="RNI-like"/>
    <property type="match status" value="1"/>
</dbReference>
<dbReference type="InterPro" id="IPR036047">
    <property type="entry name" value="F-box-like_dom_sf"/>
</dbReference>
<dbReference type="SUPFAM" id="SSF81383">
    <property type="entry name" value="F-box domain"/>
    <property type="match status" value="1"/>
</dbReference>
<dbReference type="EMBL" id="MU157902">
    <property type="protein sequence ID" value="KAF9524220.1"/>
    <property type="molecule type" value="Genomic_DNA"/>
</dbReference>
<dbReference type="Gene3D" id="3.80.10.10">
    <property type="entry name" value="Ribonuclease Inhibitor"/>
    <property type="match status" value="1"/>
</dbReference>
<organism evidence="2 3">
    <name type="scientific">Crepidotus variabilis</name>
    <dbReference type="NCBI Taxonomy" id="179855"/>
    <lineage>
        <taxon>Eukaryota</taxon>
        <taxon>Fungi</taxon>
        <taxon>Dikarya</taxon>
        <taxon>Basidiomycota</taxon>
        <taxon>Agaricomycotina</taxon>
        <taxon>Agaricomycetes</taxon>
        <taxon>Agaricomycetidae</taxon>
        <taxon>Agaricales</taxon>
        <taxon>Agaricineae</taxon>
        <taxon>Crepidotaceae</taxon>
        <taxon>Crepidotus</taxon>
    </lineage>
</organism>
<comment type="caution">
    <text evidence="2">The sequence shown here is derived from an EMBL/GenBank/DDBJ whole genome shotgun (WGS) entry which is preliminary data.</text>
</comment>